<dbReference type="PROSITE" id="PS00149">
    <property type="entry name" value="SULFATASE_2"/>
    <property type="match status" value="1"/>
</dbReference>
<dbReference type="GO" id="GO:0005737">
    <property type="term" value="C:cytoplasm"/>
    <property type="evidence" value="ECO:0007669"/>
    <property type="project" value="TreeGrafter"/>
</dbReference>
<dbReference type="GO" id="GO:0046872">
    <property type="term" value="F:metal ion binding"/>
    <property type="evidence" value="ECO:0007669"/>
    <property type="project" value="UniProtKB-KW"/>
</dbReference>
<feature type="compositionally biased region" description="Basic and acidic residues" evidence="7">
    <location>
        <begin position="152"/>
        <end position="162"/>
    </location>
</feature>
<proteinExistence type="inferred from homology"/>
<dbReference type="KEGG" id="mri:Mal4_25920"/>
<evidence type="ECO:0000256" key="5">
    <source>
        <dbReference type="ARBA" id="ARBA00022801"/>
    </source>
</evidence>
<dbReference type="CDD" id="cd16030">
    <property type="entry name" value="iduronate-2-sulfatase"/>
    <property type="match status" value="1"/>
</dbReference>
<evidence type="ECO:0000256" key="3">
    <source>
        <dbReference type="ARBA" id="ARBA00022723"/>
    </source>
</evidence>
<dbReference type="Proteomes" id="UP000320496">
    <property type="component" value="Chromosome"/>
</dbReference>
<dbReference type="InterPro" id="IPR017850">
    <property type="entry name" value="Alkaline_phosphatase_core_sf"/>
</dbReference>
<name>A0A517Z703_9PLAN</name>
<dbReference type="InterPro" id="IPR024607">
    <property type="entry name" value="Sulfatase_CS"/>
</dbReference>
<comment type="cofactor">
    <cofactor evidence="1">
        <name>Ca(2+)</name>
        <dbReference type="ChEBI" id="CHEBI:29108"/>
    </cofactor>
</comment>
<keyword evidence="6" id="KW-0106">Calcium</keyword>
<evidence type="ECO:0000256" key="7">
    <source>
        <dbReference type="SAM" id="MobiDB-lite"/>
    </source>
</evidence>
<dbReference type="SUPFAM" id="SSF53649">
    <property type="entry name" value="Alkaline phosphatase-like"/>
    <property type="match status" value="1"/>
</dbReference>
<organism evidence="9 10">
    <name type="scientific">Maioricimonas rarisocia</name>
    <dbReference type="NCBI Taxonomy" id="2528026"/>
    <lineage>
        <taxon>Bacteria</taxon>
        <taxon>Pseudomonadati</taxon>
        <taxon>Planctomycetota</taxon>
        <taxon>Planctomycetia</taxon>
        <taxon>Planctomycetales</taxon>
        <taxon>Planctomycetaceae</taxon>
        <taxon>Maioricimonas</taxon>
    </lineage>
</organism>
<dbReference type="Pfam" id="PF00884">
    <property type="entry name" value="Sulfatase"/>
    <property type="match status" value="1"/>
</dbReference>
<dbReference type="PANTHER" id="PTHR45953">
    <property type="entry name" value="IDURONATE 2-SULFATASE"/>
    <property type="match status" value="1"/>
</dbReference>
<dbReference type="GO" id="GO:0004423">
    <property type="term" value="F:iduronate-2-sulfatase activity"/>
    <property type="evidence" value="ECO:0007669"/>
    <property type="project" value="InterPro"/>
</dbReference>
<comment type="similarity">
    <text evidence="2">Belongs to the sulfatase family.</text>
</comment>
<dbReference type="GO" id="GO:0004065">
    <property type="term" value="F:arylsulfatase activity"/>
    <property type="evidence" value="ECO:0007669"/>
    <property type="project" value="UniProtKB-EC"/>
</dbReference>
<reference evidence="9 10" key="1">
    <citation type="submission" date="2019-02" db="EMBL/GenBank/DDBJ databases">
        <title>Deep-cultivation of Planctomycetes and their phenomic and genomic characterization uncovers novel biology.</title>
        <authorList>
            <person name="Wiegand S."/>
            <person name="Jogler M."/>
            <person name="Boedeker C."/>
            <person name="Pinto D."/>
            <person name="Vollmers J."/>
            <person name="Rivas-Marin E."/>
            <person name="Kohn T."/>
            <person name="Peeters S.H."/>
            <person name="Heuer A."/>
            <person name="Rast P."/>
            <person name="Oberbeckmann S."/>
            <person name="Bunk B."/>
            <person name="Jeske O."/>
            <person name="Meyerdierks A."/>
            <person name="Storesund J.E."/>
            <person name="Kallscheuer N."/>
            <person name="Luecker S."/>
            <person name="Lage O.M."/>
            <person name="Pohl T."/>
            <person name="Merkel B.J."/>
            <person name="Hornburger P."/>
            <person name="Mueller R.-W."/>
            <person name="Bruemmer F."/>
            <person name="Labrenz M."/>
            <person name="Spormann A.M."/>
            <person name="Op den Camp H."/>
            <person name="Overmann J."/>
            <person name="Amann R."/>
            <person name="Jetten M.S.M."/>
            <person name="Mascher T."/>
            <person name="Medema M.H."/>
            <person name="Devos D.P."/>
            <person name="Kaster A.-K."/>
            <person name="Ovreas L."/>
            <person name="Rohde M."/>
            <person name="Galperin M.Y."/>
            <person name="Jogler C."/>
        </authorList>
    </citation>
    <scope>NUCLEOTIDE SEQUENCE [LARGE SCALE GENOMIC DNA]</scope>
    <source>
        <strain evidence="9 10">Mal4</strain>
    </source>
</reference>
<feature type="region of interest" description="Disordered" evidence="7">
    <location>
        <begin position="152"/>
        <end position="177"/>
    </location>
</feature>
<protein>
    <submittedName>
        <fullName evidence="9">Arylsulfatase</fullName>
        <ecNumber evidence="9">3.1.6.1</ecNumber>
    </submittedName>
</protein>
<accession>A0A517Z703</accession>
<evidence type="ECO:0000313" key="10">
    <source>
        <dbReference type="Proteomes" id="UP000320496"/>
    </source>
</evidence>
<keyword evidence="4" id="KW-0732">Signal</keyword>
<evidence type="ECO:0000256" key="6">
    <source>
        <dbReference type="ARBA" id="ARBA00022837"/>
    </source>
</evidence>
<dbReference type="InterPro" id="IPR000917">
    <property type="entry name" value="Sulfatase_N"/>
</dbReference>
<evidence type="ECO:0000313" key="9">
    <source>
        <dbReference type="EMBL" id="QDU38265.1"/>
    </source>
</evidence>
<evidence type="ECO:0000256" key="4">
    <source>
        <dbReference type="ARBA" id="ARBA00022729"/>
    </source>
</evidence>
<dbReference type="AlphaFoldDB" id="A0A517Z703"/>
<keyword evidence="3" id="KW-0479">Metal-binding</keyword>
<evidence type="ECO:0000259" key="8">
    <source>
        <dbReference type="Pfam" id="PF00884"/>
    </source>
</evidence>
<evidence type="ECO:0000256" key="2">
    <source>
        <dbReference type="ARBA" id="ARBA00008779"/>
    </source>
</evidence>
<feature type="domain" description="Sulfatase N-terminal" evidence="8">
    <location>
        <begin position="30"/>
        <end position="365"/>
    </location>
</feature>
<gene>
    <name evidence="9" type="ORF">Mal4_25920</name>
</gene>
<keyword evidence="10" id="KW-1185">Reference proteome</keyword>
<sequence length="479" mass="53904">MRLLLTLLLTTLIPLLADGQETLAADEPLNVLFIAADDLNTTLGCYGDRQVQTPHIDRLAAEGLLFERAYCQQAVCNPTRASLLSGRRPDTIRVWNLRADFRTAIPDAVTLPQHFKQNGYHTQAIGKIYHNMGDLDDEPSWSVSAQLHAGRHADDYSLPEHKGKGKPTSVESPDAPDNIYRDGQITDLAVEAIADLAEQPFFLAVGYWRPHLPFLAPQKYWDRYDAAALTLPSPLAPPEDVPAIALHDSRELRGYGVKQPFPLPEDVHRELLHGYLASITYLDAQIGRLMQALEENGLADRTVVVFWSDHGFHLGQHSLWCKTSDFELDARVPLIVRPPKYARAGSRTRGLVELVDLYPSLAELCDLDVPEGLEGTSFAPLLDDPSRPWKKAAFTQHPRPAYYRGKPDVMGYSMRTDRFRYTEWQDWKDGGVVARELYDHQNDPDETVNLAGRDEFRETVDALQVQLKRGWSAAVPQKK</sequence>
<dbReference type="PANTHER" id="PTHR45953:SF1">
    <property type="entry name" value="IDURONATE 2-SULFATASE"/>
    <property type="match status" value="1"/>
</dbReference>
<keyword evidence="5 9" id="KW-0378">Hydrolase</keyword>
<dbReference type="Gene3D" id="3.40.720.10">
    <property type="entry name" value="Alkaline Phosphatase, subunit A"/>
    <property type="match status" value="1"/>
</dbReference>
<dbReference type="EMBL" id="CP036275">
    <property type="protein sequence ID" value="QDU38265.1"/>
    <property type="molecule type" value="Genomic_DNA"/>
</dbReference>
<evidence type="ECO:0000256" key="1">
    <source>
        <dbReference type="ARBA" id="ARBA00001913"/>
    </source>
</evidence>
<dbReference type="InterPro" id="IPR035874">
    <property type="entry name" value="IDS"/>
</dbReference>
<dbReference type="EC" id="3.1.6.1" evidence="9"/>